<dbReference type="EMBL" id="LQRT01000060">
    <property type="protein sequence ID" value="KZS38150.1"/>
    <property type="molecule type" value="Genomic_DNA"/>
</dbReference>
<dbReference type="STRING" id="1642818.AWE51_19085"/>
<dbReference type="SUPFAM" id="SSF69279">
    <property type="entry name" value="Phage tail proteins"/>
    <property type="match status" value="1"/>
</dbReference>
<dbReference type="NCBIfam" id="TIGR01646">
    <property type="entry name" value="vgr_GE"/>
    <property type="match status" value="1"/>
</dbReference>
<dbReference type="OrthoDB" id="1907165at2"/>
<name>A0A162WK37_9FLAO</name>
<dbReference type="Gene3D" id="2.40.50.230">
    <property type="entry name" value="Gp5 N-terminal domain"/>
    <property type="match status" value="1"/>
</dbReference>
<accession>A0A162WK37</accession>
<dbReference type="SUPFAM" id="SSF69255">
    <property type="entry name" value="gp5 N-terminal domain-like"/>
    <property type="match status" value="1"/>
</dbReference>
<comment type="caution">
    <text evidence="2">The sequence shown here is derived from an EMBL/GenBank/DDBJ whole genome shotgun (WGS) entry which is preliminary data.</text>
</comment>
<sequence>MKDREIPIDVSYNVSTFDILVDGNVVDPGYQILSISISKEINRIPTAKIVIKDGDASSETFKISEEEDFIPGKSIVVKVGRDGENVQLFKGIIIKHAIKALESGDTRLVLDCRDESVKMTLGRHNFYYEERKDSEIIEEIIGRYSGLSKDIEATGIKHLEMVQHHVTDWDFMLMRAEANAKLVMVDDGKITIKKPETNEDAALAVLFGSTLIDFEAEMDARNQWKSVEAKSWDYGGQAMFETVTDSVPINELGNVNGDQLAADISPDQYELRHTGQVLEEELTEWTKATLQRSRLSKIRGRAKFVGFGEIKPGQMIELQGLGTRFTGNAYVSAIRHEVYKGSWYTHAQFGLDPDCYAHIHKAIADIPAAGLVPAINGLQIGKVVQLENDPEGENRILVRLPIIDNSARGVWARIATLDAGENRGSFFLPEIEDEVIVGFLNDDPREAIVLGMLNSSAKPAPIEAQDVNHEKGIVTRSGMRLHFHDDTKTITIDTPAGNSIILDEDTTSITITDQNDNFAKLNPDGIEINSPGDIKIEASGNIDIKAGMNMTLEATQISAKASASMEVKGATTSVSADGITEIKGSLVNIN</sequence>
<dbReference type="RefSeq" id="WP_066320106.1">
    <property type="nucleotide sequence ID" value="NZ_CANLSS010000020.1"/>
</dbReference>
<dbReference type="InterPro" id="IPR037026">
    <property type="entry name" value="Vgr_OB-fold_dom_sf"/>
</dbReference>
<feature type="domain" description="Gp5/Type VI secretion system Vgr protein OB-fold" evidence="1">
    <location>
        <begin position="380"/>
        <end position="453"/>
    </location>
</feature>
<evidence type="ECO:0000259" key="1">
    <source>
        <dbReference type="Pfam" id="PF04717"/>
    </source>
</evidence>
<keyword evidence="3" id="KW-1185">Reference proteome</keyword>
<dbReference type="Pfam" id="PF04717">
    <property type="entry name" value="Phage_base_V"/>
    <property type="match status" value="1"/>
</dbReference>
<dbReference type="InterPro" id="IPR006531">
    <property type="entry name" value="Gp5/Vgr_OB"/>
</dbReference>
<evidence type="ECO:0000313" key="2">
    <source>
        <dbReference type="EMBL" id="KZS38150.1"/>
    </source>
</evidence>
<organism evidence="2 3">
    <name type="scientific">Aquimarina aggregata</name>
    <dbReference type="NCBI Taxonomy" id="1642818"/>
    <lineage>
        <taxon>Bacteria</taxon>
        <taxon>Pseudomonadati</taxon>
        <taxon>Bacteroidota</taxon>
        <taxon>Flavobacteriia</taxon>
        <taxon>Flavobacteriales</taxon>
        <taxon>Flavobacteriaceae</taxon>
        <taxon>Aquimarina</taxon>
    </lineage>
</organism>
<gene>
    <name evidence="2" type="ORF">AWE51_19085</name>
</gene>
<protein>
    <submittedName>
        <fullName evidence="2">Type IV secretion protein Rhs</fullName>
    </submittedName>
</protein>
<proteinExistence type="predicted"/>
<dbReference type="AlphaFoldDB" id="A0A162WK37"/>
<reference evidence="2 3" key="1">
    <citation type="submission" date="2016-01" db="EMBL/GenBank/DDBJ databases">
        <title>The draft genome sequence of Aquimarina sp. RZW4-3-2.</title>
        <authorList>
            <person name="Wang Y."/>
        </authorList>
    </citation>
    <scope>NUCLEOTIDE SEQUENCE [LARGE SCALE GENOMIC DNA]</scope>
    <source>
        <strain evidence="2 3">RZW4-3-2</strain>
    </source>
</reference>
<dbReference type="InterPro" id="IPR006533">
    <property type="entry name" value="T6SS_Vgr_RhsGE"/>
</dbReference>
<dbReference type="Proteomes" id="UP000076715">
    <property type="component" value="Unassembled WGS sequence"/>
</dbReference>
<evidence type="ECO:0000313" key="3">
    <source>
        <dbReference type="Proteomes" id="UP000076715"/>
    </source>
</evidence>